<keyword evidence="3" id="KW-1185">Reference proteome</keyword>
<dbReference type="RefSeq" id="XP_033533216.1">
    <property type="nucleotide sequence ID" value="XM_033683106.1"/>
</dbReference>
<dbReference type="Gene3D" id="3.30.565.10">
    <property type="entry name" value="Histidine kinase-like ATPase, C-terminal domain"/>
    <property type="match status" value="1"/>
</dbReference>
<evidence type="ECO:0000313" key="2">
    <source>
        <dbReference type="EMBL" id="KAF1811585.1"/>
    </source>
</evidence>
<reference evidence="4" key="2">
    <citation type="submission" date="2020-04" db="EMBL/GenBank/DDBJ databases">
        <authorList>
            <consortium name="NCBI Genome Project"/>
        </authorList>
    </citation>
    <scope>NUCLEOTIDE SEQUENCE</scope>
    <source>
        <strain evidence="4">CBS 781.70</strain>
    </source>
</reference>
<evidence type="ECO:0000313" key="4">
    <source>
        <dbReference type="RefSeq" id="XP_033533216.1"/>
    </source>
</evidence>
<dbReference type="NCBIfam" id="NF047352">
    <property type="entry name" value="P_loop_sacsin"/>
    <property type="match status" value="1"/>
</dbReference>
<dbReference type="PANTHER" id="PTHR32387:SF0">
    <property type="entry name" value="PROTEIN NO VEIN"/>
    <property type="match status" value="1"/>
</dbReference>
<dbReference type="Proteomes" id="UP000504638">
    <property type="component" value="Unplaced"/>
</dbReference>
<protein>
    <recommendedName>
        <fullName evidence="5">Protein NO VEIN C-terminal domain-containing protein</fullName>
    </recommendedName>
</protein>
<dbReference type="InterPro" id="IPR036890">
    <property type="entry name" value="HATPase_C_sf"/>
</dbReference>
<dbReference type="InterPro" id="IPR052957">
    <property type="entry name" value="Auxin_embryo_med"/>
</dbReference>
<proteinExistence type="predicted"/>
<organism evidence="2">
    <name type="scientific">Eremomyces bilateralis CBS 781.70</name>
    <dbReference type="NCBI Taxonomy" id="1392243"/>
    <lineage>
        <taxon>Eukaryota</taxon>
        <taxon>Fungi</taxon>
        <taxon>Dikarya</taxon>
        <taxon>Ascomycota</taxon>
        <taxon>Pezizomycotina</taxon>
        <taxon>Dothideomycetes</taxon>
        <taxon>Dothideomycetes incertae sedis</taxon>
        <taxon>Eremomycetales</taxon>
        <taxon>Eremomycetaceae</taxon>
        <taxon>Eremomyces</taxon>
    </lineage>
</organism>
<evidence type="ECO:0000256" key="1">
    <source>
        <dbReference type="SAM" id="MobiDB-lite"/>
    </source>
</evidence>
<dbReference type="EMBL" id="ML975161">
    <property type="protein sequence ID" value="KAF1811585.1"/>
    <property type="molecule type" value="Genomic_DNA"/>
</dbReference>
<feature type="region of interest" description="Disordered" evidence="1">
    <location>
        <begin position="1393"/>
        <end position="1417"/>
    </location>
</feature>
<sequence length="1644" mass="186240">MSIPNREEANDLIRKLATAAGWISPKRREEAQKDFADLVAINDGLRQTACKCAEAISHNMHSNAIRFVYELVQNAEDSSYTTAAKIGEFPRLSLAVSASRIQIESNEDGFTDKDIEAICGIGQSTKKGKIGYVGEKGIGFKSVFGVSRKVHIESGHLSFSFEYNQGLPDAGLGMITPLLEPPSGLPPGVRTRIILYLNDEIDKDALLREFDELPDTLILFLKKLKQLSISIDRLNAPVKKTYRLVAKENEAHIIRTIGKETVHLKFLFARKKITDMPGEVARQGITSAMMRLAFPVSQDDIPIVEDQYTFAFLPLQKEGFKFLIQSDFVTQASRENAVDCPWNQRLLDEVVNVFLDAVPSLFHNRGPLKYSWVRYLGSKGVSGKFWARLQSQLFIRFTNRPCFIPLGDNGTRFASSLRLVPAALKDLSNQPLLSECNCSPAHVASRYVSTGYDYVLDIPILRRLGLETLSLREFVALLRCDLASKCNSRLRTTPAESQWHKLLSRSLLKAIDTSQELKSVLKELPLLPTLSSERWVSPSKGAIYFPDCGGIDVPRDLPLTLISPQTVIDGERRKLFRCLGVLECCPADIFPLLEEACKKVRWTLDNAVDHLKFMFWHHRDLPLYEKKKTKKIEVLVMSTDLAKSGLDPLTGWWYSPSIEDPCSAANVIRHPLPENLTRYVRFLHPRYYEVFGACGRRHEKTGVEWLEGFLHVKSIPQPRARGLESMSEEFKYLANAHPSLLRVLERHQADVAHDDAWKAEFMKIARIPIPYSDDLPPLTSTYLPLPGLKAIVERLGLQSRFRFIKELDGKEDEDLDQWRFLSNFGVQHQEDFYFWLLLLRKAREKKNPGYLAMAEIYSRLQYFGCGENCRLSLQVIFGTRGEVLDLSDKVKETLRDLSDRDYIFVREGKWALPSACRWTTPTWYRNRHNLSQLPGYASLRTLFVDYLQVQTEPDINDILSYIRALKSRGSLERITQILKLLYDRLHLLNREGDFTDTIRSHFKSEKLVYNFQNQAWYSPSSCIWAIGTMRLPEKFSVATEYSNQEFFFRIVLDVEEPNLALYIEALKWDAAGAPNRDSMKQLMRNVSQFSPTSSDLASLIDSKCFPVRYSHGALAWVSSRTDFAIIDREEYETLFRRHLTTLDFSKEEVHELEAFLVGFGLRVRYLSTTVTTQTTASRGSFDPTMTIRLSHRAYAICRYAAHARCAAVHNNPAACFEKLRNISVLTSEHFSKTLTTYQGDNPITVDSDKAFCHLEDGDEKDARAKNDWGTGFRQSIGLRVYIPSDPQLRARCLLTHLPQAILGHFKAPNSAIGEFGSIISALTLADVDEILDFAGVISLPGVNRPDDIDLDISQSDNNDVPMSQLPEHAEFLKPVASIRPDFISTNLGSGRLASQSNPGSLQNPTLTPPASISSPPAAEQDSLHYASLLGVIVDLARTKSEFPRVGNCLTVSDGHYLSKPEVDEAVSGTQRDSKVGAAGELFVYEWLMSFPLLGCDLDDWQSKIRDLVQPHGDYTAIKKWKHLETSDIVYEDHTGSLTFCLIKSGYLRSDVWSDKRPRYHIEVKATTSSLTTPLFVSRNQYKLMADCVLPENSASRKVYVLARVFNLGQLDMGMKLYVDPTRLEREGKLRFRVHKYEMTETSGT</sequence>
<feature type="compositionally biased region" description="Low complexity" evidence="1">
    <location>
        <begin position="1408"/>
        <end position="1417"/>
    </location>
</feature>
<gene>
    <name evidence="2 4" type="ORF">P152DRAFT_60560</name>
</gene>
<reference evidence="4" key="3">
    <citation type="submission" date="2025-04" db="UniProtKB">
        <authorList>
            <consortium name="RefSeq"/>
        </authorList>
    </citation>
    <scope>IDENTIFICATION</scope>
    <source>
        <strain evidence="4">CBS 781.70</strain>
    </source>
</reference>
<feature type="compositionally biased region" description="Polar residues" evidence="1">
    <location>
        <begin position="1393"/>
        <end position="1405"/>
    </location>
</feature>
<evidence type="ECO:0000313" key="3">
    <source>
        <dbReference type="Proteomes" id="UP000504638"/>
    </source>
</evidence>
<dbReference type="SUPFAM" id="SSF55874">
    <property type="entry name" value="ATPase domain of HSP90 chaperone/DNA topoisomerase II/histidine kinase"/>
    <property type="match status" value="1"/>
</dbReference>
<dbReference type="PANTHER" id="PTHR32387">
    <property type="entry name" value="WU:FJ29H11"/>
    <property type="match status" value="1"/>
</dbReference>
<dbReference type="OrthoDB" id="1262810at2759"/>
<reference evidence="2 4" key="1">
    <citation type="submission" date="2020-01" db="EMBL/GenBank/DDBJ databases">
        <authorList>
            <consortium name="DOE Joint Genome Institute"/>
            <person name="Haridas S."/>
            <person name="Albert R."/>
            <person name="Binder M."/>
            <person name="Bloem J."/>
            <person name="Labutti K."/>
            <person name="Salamov A."/>
            <person name="Andreopoulos B."/>
            <person name="Baker S.E."/>
            <person name="Barry K."/>
            <person name="Bills G."/>
            <person name="Bluhm B.H."/>
            <person name="Cannon C."/>
            <person name="Castanera R."/>
            <person name="Culley D.E."/>
            <person name="Daum C."/>
            <person name="Ezra D."/>
            <person name="Gonzalez J.B."/>
            <person name="Henrissat B."/>
            <person name="Kuo A."/>
            <person name="Liang C."/>
            <person name="Lipzen A."/>
            <person name="Lutzoni F."/>
            <person name="Magnuson J."/>
            <person name="Mondo S."/>
            <person name="Nolan M."/>
            <person name="Ohm R."/>
            <person name="Pangilinan J."/>
            <person name="Park H.-J."/>
            <person name="Ramirez L."/>
            <person name="Alfaro M."/>
            <person name="Sun H."/>
            <person name="Tritt A."/>
            <person name="Yoshinaga Y."/>
            <person name="Zwiers L.-H."/>
            <person name="Turgeon B.G."/>
            <person name="Goodwin S.B."/>
            <person name="Spatafora J.W."/>
            <person name="Crous P.W."/>
            <person name="Grigoriev I.V."/>
        </authorList>
    </citation>
    <scope>NUCLEOTIDE SEQUENCE</scope>
    <source>
        <strain evidence="2 4">CBS 781.70</strain>
    </source>
</reference>
<dbReference type="GeneID" id="54423676"/>
<evidence type="ECO:0008006" key="5">
    <source>
        <dbReference type="Google" id="ProtNLM"/>
    </source>
</evidence>
<accession>A0A6G1G0F0</accession>
<name>A0A6G1G0F0_9PEZI</name>